<accession>A0A819WYK4</accession>
<keyword evidence="1" id="KW-0677">Repeat</keyword>
<evidence type="ECO:0000313" key="6">
    <source>
        <dbReference type="EMBL" id="CAF4133834.1"/>
    </source>
</evidence>
<dbReference type="Gene3D" id="1.10.418.10">
    <property type="entry name" value="Calponin-like domain"/>
    <property type="match status" value="2"/>
</dbReference>
<keyword evidence="2" id="KW-0009">Actin-binding</keyword>
<dbReference type="Pfam" id="PF00435">
    <property type="entry name" value="Spectrin"/>
    <property type="match status" value="3"/>
</dbReference>
<dbReference type="Proteomes" id="UP000663851">
    <property type="component" value="Unassembled WGS sequence"/>
</dbReference>
<evidence type="ECO:0000256" key="4">
    <source>
        <dbReference type="SAM" id="MobiDB-lite"/>
    </source>
</evidence>
<evidence type="ECO:0000256" key="3">
    <source>
        <dbReference type="SAM" id="Coils"/>
    </source>
</evidence>
<dbReference type="SMART" id="SM00150">
    <property type="entry name" value="SPEC"/>
    <property type="match status" value="10"/>
</dbReference>
<dbReference type="GO" id="GO:0003779">
    <property type="term" value="F:actin binding"/>
    <property type="evidence" value="ECO:0007669"/>
    <property type="project" value="UniProtKB-KW"/>
</dbReference>
<feature type="compositionally biased region" description="Basic and acidic residues" evidence="4">
    <location>
        <begin position="1978"/>
        <end position="2006"/>
    </location>
</feature>
<feature type="coiled-coil region" evidence="3">
    <location>
        <begin position="1854"/>
        <end position="1939"/>
    </location>
</feature>
<dbReference type="EMBL" id="CAJOBO010000117">
    <property type="protein sequence ID" value="CAF4133834.1"/>
    <property type="molecule type" value="Genomic_DNA"/>
</dbReference>
<name>A0A819WYK4_9BILA</name>
<dbReference type="Pfam" id="PF00307">
    <property type="entry name" value="CH"/>
    <property type="match status" value="2"/>
</dbReference>
<feature type="region of interest" description="Disordered" evidence="4">
    <location>
        <begin position="1954"/>
        <end position="2013"/>
    </location>
</feature>
<evidence type="ECO:0000259" key="5">
    <source>
        <dbReference type="PROSITE" id="PS50021"/>
    </source>
</evidence>
<dbReference type="CDD" id="cd00176">
    <property type="entry name" value="SPEC"/>
    <property type="match status" value="3"/>
</dbReference>
<feature type="coiled-coil region" evidence="3">
    <location>
        <begin position="1202"/>
        <end position="1283"/>
    </location>
</feature>
<evidence type="ECO:0000313" key="7">
    <source>
        <dbReference type="Proteomes" id="UP000663851"/>
    </source>
</evidence>
<dbReference type="InterPro" id="IPR036872">
    <property type="entry name" value="CH_dom_sf"/>
</dbReference>
<keyword evidence="3" id="KW-0175">Coiled coil</keyword>
<feature type="coiled-coil region" evidence="3">
    <location>
        <begin position="1730"/>
        <end position="1789"/>
    </location>
</feature>
<dbReference type="PROSITE" id="PS50021">
    <property type="entry name" value="CH"/>
    <property type="match status" value="2"/>
</dbReference>
<dbReference type="SUPFAM" id="SSF47576">
    <property type="entry name" value="Calponin-homology domain, CH-domain"/>
    <property type="match status" value="1"/>
</dbReference>
<feature type="domain" description="Calponin-homology (CH)" evidence="5">
    <location>
        <begin position="14"/>
        <end position="119"/>
    </location>
</feature>
<feature type="compositionally biased region" description="Low complexity" evidence="4">
    <location>
        <begin position="1961"/>
        <end position="1974"/>
    </location>
</feature>
<dbReference type="PANTHER" id="PTHR11915">
    <property type="entry name" value="SPECTRIN/FILAMIN RELATED CYTOSKELETAL PROTEIN"/>
    <property type="match status" value="1"/>
</dbReference>
<organism evidence="6 7">
    <name type="scientific">Rotaria socialis</name>
    <dbReference type="NCBI Taxonomy" id="392032"/>
    <lineage>
        <taxon>Eukaryota</taxon>
        <taxon>Metazoa</taxon>
        <taxon>Spiralia</taxon>
        <taxon>Gnathifera</taxon>
        <taxon>Rotifera</taxon>
        <taxon>Eurotatoria</taxon>
        <taxon>Bdelloidea</taxon>
        <taxon>Philodinida</taxon>
        <taxon>Philodinidae</taxon>
        <taxon>Rotaria</taxon>
    </lineage>
</organism>
<dbReference type="InterPro" id="IPR001589">
    <property type="entry name" value="Actinin_actin-bd_CS"/>
</dbReference>
<dbReference type="PROSITE" id="PS00020">
    <property type="entry name" value="ACTININ_2"/>
    <property type="match status" value="1"/>
</dbReference>
<reference evidence="6" key="1">
    <citation type="submission" date="2021-02" db="EMBL/GenBank/DDBJ databases">
        <authorList>
            <person name="Nowell W R."/>
        </authorList>
    </citation>
    <scope>NUCLEOTIDE SEQUENCE</scope>
</reference>
<feature type="region of interest" description="Disordered" evidence="4">
    <location>
        <begin position="2365"/>
        <end position="2398"/>
    </location>
</feature>
<dbReference type="Gene3D" id="1.20.58.60">
    <property type="match status" value="6"/>
</dbReference>
<dbReference type="InterPro" id="IPR018159">
    <property type="entry name" value="Spectrin/alpha-actinin"/>
</dbReference>
<feature type="domain" description="Calponin-homology (CH)" evidence="5">
    <location>
        <begin position="134"/>
        <end position="239"/>
    </location>
</feature>
<sequence length="2398" mass="279952">MVSTRGSFVDEREDIQKKAFTKWINNQLNNSNSIPTITNLFQDLRDGAVLLRLLETLTGNEYKREIGKMRVHHIGNVNKVIAVLGEYGIKLLSISSNDIVDGNPKLTLALIWSIIQYWQGKDVLKSVVPNPEQTNIEKFLLSWCQQQTKGYKGVAIKDFTHSWQDGLAFNALIHKFRPDLFNYDGILQETSAKNLEHAFSIAKNVYKIDRYLDVEDVLSEYPDKKSILMYIMCMFQQMPTTQIVIIDNEEKGQPMMKNGNMTVSMESKFPFGRGSLQSDTSLITTPFTPSTNEFPPVFQSAEMTTYQTNMENTLRWILKLEDELDRQDNIATNDLKLVKDQFQKHENFMINLTKDQNQIGQVLSEGNQLLTSSNTDLQPREENEIKEQMKILNRQWESLRAKSLERQSNLHKMLMKLQIDQIESFDTWLSLAEKRITSQLNSMEPDLPGVERQYRLLAQLQDELVAQQQMTESLQNMVIVIDDSSANGTNNLTSKYTSTEIESKLSNLSERWANMCTFVQNRWIQLQEVKIELEQVQFSLEKFIRWITRKEDEVAKMIAEPNLSDTDILMQQAHAIKKTELEMDDIRQCILALDRSLKVLSGYYDNENSNHLKNLNSQINTFEQRWAKLIDNLELCSARLRKSTINIETKVKTNSKPENDTIQQTIITTVEETTVEQRKIPHDNSLRQEFDLSARKFIDWMDSIEKILDDKQLNNLNRNDVQDIVQEVKTKYLSYDDQFKALIQTGLTITKQLKETNEKVSDHESFLHTLERRWQELFKQIINCERNTEQLVLSSKFDEECQALTKALTEYQTWINSAASTSSSVEMQVKSKSFQSYNERLASLRRMASHIDTKTVQRTDELLRSWEETHKRLREHCNRIESIQQPSGTTGFGATSSHRTVVSPVLKSATITEMSEATSSSATATATRNTSNVGTTGNENGNVFTLTNIYTFGDQGNAKANTTSDKYRVKSFVEVFDSPTSEQRIGFERNYNETFSSSSVKRQILTSSNDTHDYYEPSNFSRQYKTTDASLTTYATDELGSVTTLSNASSLPPNFLETQRKLRQWLEEIEQKLLNDKVRICDLQVIDAKKKMYKDLLDQTLERERTMEELNLNAREQYTKVPADAARRLQEELNNYQDRLYDVKMFLTERLTKYSRVDKTLTDFERGIDEVKVWIRNVQPRLNTNDTTYGDSHALENQLGRSQILQQEIREMQTTINRLNKDVVDLTQDADENLARHLRDQMKELNESWSHIISSTKTFSLNIQEALKRNKAIHEEIQELEEWIMDKEHEAPADDGPIFYQDQIRERLEQYQKVQSELSLKENIVRNLVLHGRQDLNLPSSSAPELAQSLETLVSNWTNLQKKVDTKVVFYTDIYTLHEELKNLLHQENVWLDTLQNKIFSSTNNGADAEEISEELDTIERYVKTHSKTSYEKIFEMSDRLQATKVSLPATNTLTNQFRMRWEQLHDDAYKKIHTLNSQISDYQHMGHQITAMFEWMKHTDSTLNARLKDDVYADDVPGEAEKLIIESNQYEAFLRSIDDKVHVLRNTGKTEAAKRLEQQLILLRNQFLQLQTKFRQFQKPSDFEPKHAKMRQILNDIEQNINVLEIHSDDPDVIHNQLEHCLKLYKTLSDIKSEVEYVIRTGRGIVEKRQIDEPNDLTKQIDKLKAQYNTLGAKVSASKVQLDNVERHLRKFRKEYSHIHEWFVKADNEIRKIENKQISKNTKEETDWIRTTRNDIKKLENNFETLKNLDRTIQKEVDRTMPTLQDRIVDLKRQIDQLDRRLKDRSEIIESEKPHRYHNLLYIPFGSGHNASSGASTSPTDLIPIEYVIYPIGIRQGQVRKLEDEYQRFIHIYQEIIMRLEKLETLLSDAERIVDLNRISQVQDELRSVRTQLDELLNLGQDLVSKSEKYSKLVAPDIENITRKFEELQRRIRIIQASLFDYKETQEKRLREQQIQHASTATTTTAATTTTTTNNIQEDHHDDLQREHYSEKRYNRFHRESRRSPSESSDISTAHGVIDEEFKKKYLRCLAYMKLIERLYENQPETDEESETVHRRLSRRERTLRERPEYEEIEKIIRETEERAYVIEKTDVDQANRIREKIHRLRDCLENLKYRSNHYQNTDEVTRYEERVQAADRTVPKEREFDSDFIYDIDDARSVFSEPAPQFNAKYRKAVHSLDRYKIDDQTRYVPTSEEYHLQPLLRVRSLKAIDHHTISAPSSPVLQARYRSHERPNAYYRKQYVANQQGYQDNYQHNSISKSASMPNGGFPVQGGCVPQQPVLYRERVIDRHVAERNASSGESHRQKQRESSGSTQANSAALSGQTQAIHRTLPVRYEAANGASSSYRHTNGYRHEPYPTYFYNEQQQQQQQVGGRSSSYRQPPYAPHTVGPHPTRIVY</sequence>
<proteinExistence type="predicted"/>
<feature type="region of interest" description="Disordered" evidence="4">
    <location>
        <begin position="914"/>
        <end position="940"/>
    </location>
</feature>
<gene>
    <name evidence="6" type="ORF">HFQ381_LOCUS3266</name>
</gene>
<dbReference type="InterPro" id="IPR002017">
    <property type="entry name" value="Spectrin_repeat"/>
</dbReference>
<feature type="coiled-coil region" evidence="3">
    <location>
        <begin position="450"/>
        <end position="477"/>
    </location>
</feature>
<evidence type="ECO:0000256" key="1">
    <source>
        <dbReference type="ARBA" id="ARBA00022737"/>
    </source>
</evidence>
<dbReference type="InterPro" id="IPR001715">
    <property type="entry name" value="CH_dom"/>
</dbReference>
<comment type="caution">
    <text evidence="6">The sequence shown here is derived from an EMBL/GenBank/DDBJ whole genome shotgun (WGS) entry which is preliminary data.</text>
</comment>
<evidence type="ECO:0000256" key="2">
    <source>
        <dbReference type="ARBA" id="ARBA00023203"/>
    </source>
</evidence>
<feature type="region of interest" description="Disordered" evidence="4">
    <location>
        <begin position="2294"/>
        <end position="2324"/>
    </location>
</feature>
<dbReference type="SUPFAM" id="SSF46966">
    <property type="entry name" value="Spectrin repeat"/>
    <property type="match status" value="9"/>
</dbReference>
<feature type="compositionally biased region" description="Polar residues" evidence="4">
    <location>
        <begin position="2310"/>
        <end position="2324"/>
    </location>
</feature>
<dbReference type="SMART" id="SM00033">
    <property type="entry name" value="CH"/>
    <property type="match status" value="2"/>
</dbReference>
<protein>
    <recommendedName>
        <fullName evidence="5">Calponin-homology (CH) domain-containing protein</fullName>
    </recommendedName>
</protein>
<dbReference type="PROSITE" id="PS00019">
    <property type="entry name" value="ACTININ_1"/>
    <property type="match status" value="1"/>
</dbReference>